<reference evidence="1 2" key="1">
    <citation type="journal article" date="2012" name="PLoS Pathog.">
        <title>Diverse lifestyles and strategies of plant pathogenesis encoded in the genomes of eighteen Dothideomycetes fungi.</title>
        <authorList>
            <person name="Ohm R.A."/>
            <person name="Feau N."/>
            <person name="Henrissat B."/>
            <person name="Schoch C.L."/>
            <person name="Horwitz B.A."/>
            <person name="Barry K.W."/>
            <person name="Condon B.J."/>
            <person name="Copeland A.C."/>
            <person name="Dhillon B."/>
            <person name="Glaser F."/>
            <person name="Hesse C.N."/>
            <person name="Kosti I."/>
            <person name="LaButti K."/>
            <person name="Lindquist E.A."/>
            <person name="Lucas S."/>
            <person name="Salamov A.A."/>
            <person name="Bradshaw R.E."/>
            <person name="Ciuffetti L."/>
            <person name="Hamelin R.C."/>
            <person name="Kema G.H.J."/>
            <person name="Lawrence C."/>
            <person name="Scott J.A."/>
            <person name="Spatafora J.W."/>
            <person name="Turgeon B.G."/>
            <person name="de Wit P.J.G.M."/>
            <person name="Zhong S."/>
            <person name="Goodwin S.B."/>
            <person name="Grigoriev I.V."/>
        </authorList>
    </citation>
    <scope>NUCLEOTIDE SEQUENCE [LARGE SCALE GENOMIC DNA]</scope>
    <source>
        <strain evidence="1 2">UAMH 10762</strain>
    </source>
</reference>
<dbReference type="RefSeq" id="XP_007671719.1">
    <property type="nucleotide sequence ID" value="XM_007673529.1"/>
</dbReference>
<gene>
    <name evidence="1" type="ORF">BAUCODRAFT_28880</name>
</gene>
<dbReference type="Proteomes" id="UP000011761">
    <property type="component" value="Unassembled WGS sequence"/>
</dbReference>
<dbReference type="EMBL" id="KB445550">
    <property type="protein sequence ID" value="EMD00535.1"/>
    <property type="molecule type" value="Genomic_DNA"/>
</dbReference>
<protein>
    <submittedName>
        <fullName evidence="1">Uncharacterized protein</fullName>
    </submittedName>
</protein>
<dbReference type="KEGG" id="bcom:BAUCODRAFT_28880"/>
<evidence type="ECO:0000313" key="2">
    <source>
        <dbReference type="Proteomes" id="UP000011761"/>
    </source>
</evidence>
<dbReference type="GeneID" id="19110807"/>
<organism evidence="1 2">
    <name type="scientific">Baudoinia panamericana (strain UAMH 10762)</name>
    <name type="common">Angels' share fungus</name>
    <name type="synonym">Baudoinia compniacensis (strain UAMH 10762)</name>
    <dbReference type="NCBI Taxonomy" id="717646"/>
    <lineage>
        <taxon>Eukaryota</taxon>
        <taxon>Fungi</taxon>
        <taxon>Dikarya</taxon>
        <taxon>Ascomycota</taxon>
        <taxon>Pezizomycotina</taxon>
        <taxon>Dothideomycetes</taxon>
        <taxon>Dothideomycetidae</taxon>
        <taxon>Mycosphaerellales</taxon>
        <taxon>Teratosphaeriaceae</taxon>
        <taxon>Baudoinia</taxon>
    </lineage>
</organism>
<accession>M2NM19</accession>
<dbReference type="HOGENOM" id="CLU_2867308_0_0_1"/>
<dbReference type="AlphaFoldDB" id="M2NM19"/>
<proteinExistence type="predicted"/>
<evidence type="ECO:0000313" key="1">
    <source>
        <dbReference type="EMBL" id="EMD00535.1"/>
    </source>
</evidence>
<keyword evidence="2" id="KW-1185">Reference proteome</keyword>
<sequence length="64" mass="7065">MNAMGRLVRETHCQGIPRACADTQRQRTLIRVFTSTFGMATTTVAAGMAVLHHLTTDELDTEQC</sequence>
<name>M2NM19_BAUPA</name>